<feature type="region of interest" description="Disordered" evidence="5">
    <location>
        <begin position="356"/>
        <end position="376"/>
    </location>
</feature>
<feature type="compositionally biased region" description="Basic and acidic residues" evidence="5">
    <location>
        <begin position="254"/>
        <end position="273"/>
    </location>
</feature>
<dbReference type="Proteomes" id="UP000015104">
    <property type="component" value="Unassembled WGS sequence"/>
</dbReference>
<dbReference type="EnsemblMetazoa" id="tetur03g07980.1">
    <property type="protein sequence ID" value="tetur03g07980.1"/>
    <property type="gene ID" value="tetur03g07980"/>
</dbReference>
<sequence>MDIVFSAGGITVDRKTLETVMKPGNWYSDNVVDAYIHLLQEHVQGREFKIMELWFYTVYNDRRSSIYTFKFLMDYKNWLFPCIFDRHFALIHINTVNLTVYYYDSYFDKNTKVLDNFKDILARDHPELNFKFTIVSGIPKQKNGDDCGPFVCHYAALLVFQKKTKLEKFHILKQQDYTEDAEYIRTSQCDAIRKGAIEAHDIFTKFDFSKATEQVKRPFVIPRKKDTELDGPTDQGKSEEAVAQSPIKNTKQNLEVKKDTKPAKPTDQEKGEEAVAQSAEAKSEETNEISEIRYKYPYCPYSVSEKNRRALYPHMNPRKLHGKILPPNCVVRRQFEPKGKYEWMKARKEMIKIIHNDVSPNPGQNYGDGKSVVTQP</sequence>
<organism evidence="7 8">
    <name type="scientific">Tetranychus urticae</name>
    <name type="common">Two-spotted spider mite</name>
    <dbReference type="NCBI Taxonomy" id="32264"/>
    <lineage>
        <taxon>Eukaryota</taxon>
        <taxon>Metazoa</taxon>
        <taxon>Ecdysozoa</taxon>
        <taxon>Arthropoda</taxon>
        <taxon>Chelicerata</taxon>
        <taxon>Arachnida</taxon>
        <taxon>Acari</taxon>
        <taxon>Acariformes</taxon>
        <taxon>Trombidiformes</taxon>
        <taxon>Prostigmata</taxon>
        <taxon>Eleutherengona</taxon>
        <taxon>Raphignathae</taxon>
        <taxon>Tetranychoidea</taxon>
        <taxon>Tetranychidae</taxon>
        <taxon>Tetranychus</taxon>
    </lineage>
</organism>
<feature type="region of interest" description="Disordered" evidence="5">
    <location>
        <begin position="222"/>
        <end position="287"/>
    </location>
</feature>
<dbReference type="GO" id="GO:0016926">
    <property type="term" value="P:protein desumoylation"/>
    <property type="evidence" value="ECO:0007669"/>
    <property type="project" value="TreeGrafter"/>
</dbReference>
<dbReference type="HOGENOM" id="CLU_736361_0_0_1"/>
<dbReference type="Pfam" id="PF02902">
    <property type="entry name" value="Peptidase_C48"/>
    <property type="match status" value="1"/>
</dbReference>
<dbReference type="InterPro" id="IPR003653">
    <property type="entry name" value="Peptidase_C48_C"/>
</dbReference>
<dbReference type="PANTHER" id="PTHR12606">
    <property type="entry name" value="SENTRIN/SUMO-SPECIFIC PROTEASE"/>
    <property type="match status" value="1"/>
</dbReference>
<dbReference type="GO" id="GO:0006508">
    <property type="term" value="P:proteolysis"/>
    <property type="evidence" value="ECO:0007669"/>
    <property type="project" value="UniProtKB-KW"/>
</dbReference>
<dbReference type="PROSITE" id="PS50600">
    <property type="entry name" value="ULP_PROTEASE"/>
    <property type="match status" value="1"/>
</dbReference>
<keyword evidence="4" id="KW-0788">Thiol protease</keyword>
<evidence type="ECO:0000256" key="1">
    <source>
        <dbReference type="ARBA" id="ARBA00005234"/>
    </source>
</evidence>
<comment type="similarity">
    <text evidence="1">Belongs to the peptidase C48 family.</text>
</comment>
<keyword evidence="2" id="KW-0645">Protease</keyword>
<evidence type="ECO:0000256" key="4">
    <source>
        <dbReference type="ARBA" id="ARBA00022807"/>
    </source>
</evidence>
<dbReference type="EMBL" id="CAEY01001142">
    <property type="status" value="NOT_ANNOTATED_CDS"/>
    <property type="molecule type" value="Genomic_DNA"/>
</dbReference>
<feature type="domain" description="Ubiquitin-like protease family profile" evidence="6">
    <location>
        <begin position="10"/>
        <end position="158"/>
    </location>
</feature>
<dbReference type="GO" id="GO:0005634">
    <property type="term" value="C:nucleus"/>
    <property type="evidence" value="ECO:0007669"/>
    <property type="project" value="TreeGrafter"/>
</dbReference>
<evidence type="ECO:0000313" key="8">
    <source>
        <dbReference type="Proteomes" id="UP000015104"/>
    </source>
</evidence>
<name>T1K0J1_TETUR</name>
<keyword evidence="3" id="KW-0378">Hydrolase</keyword>
<evidence type="ECO:0000259" key="6">
    <source>
        <dbReference type="PROSITE" id="PS50600"/>
    </source>
</evidence>
<dbReference type="PANTHER" id="PTHR12606:SF141">
    <property type="entry name" value="GH15225P-RELATED"/>
    <property type="match status" value="1"/>
</dbReference>
<evidence type="ECO:0000313" key="7">
    <source>
        <dbReference type="EnsemblMetazoa" id="tetur03g07980.1"/>
    </source>
</evidence>
<dbReference type="STRING" id="32264.T1K0J1"/>
<keyword evidence="8" id="KW-1185">Reference proteome</keyword>
<reference evidence="8" key="1">
    <citation type="submission" date="2011-08" db="EMBL/GenBank/DDBJ databases">
        <authorList>
            <person name="Rombauts S."/>
        </authorList>
    </citation>
    <scope>NUCLEOTIDE SEQUENCE</scope>
    <source>
        <strain evidence="8">London</strain>
    </source>
</reference>
<reference evidence="7" key="2">
    <citation type="submission" date="2015-06" db="UniProtKB">
        <authorList>
            <consortium name="EnsemblMetazoa"/>
        </authorList>
    </citation>
    <scope>IDENTIFICATION</scope>
</reference>
<dbReference type="Gene3D" id="3.40.395.10">
    <property type="entry name" value="Adenoviral Proteinase, Chain A"/>
    <property type="match status" value="1"/>
</dbReference>
<evidence type="ECO:0000256" key="5">
    <source>
        <dbReference type="SAM" id="MobiDB-lite"/>
    </source>
</evidence>
<accession>T1K0J1</accession>
<evidence type="ECO:0000256" key="3">
    <source>
        <dbReference type="ARBA" id="ARBA00022801"/>
    </source>
</evidence>
<dbReference type="InterPro" id="IPR038765">
    <property type="entry name" value="Papain-like_cys_pep_sf"/>
</dbReference>
<evidence type="ECO:0000256" key="2">
    <source>
        <dbReference type="ARBA" id="ARBA00022670"/>
    </source>
</evidence>
<proteinExistence type="inferred from homology"/>
<dbReference type="AlphaFoldDB" id="T1K0J1"/>
<dbReference type="SUPFAM" id="SSF54001">
    <property type="entry name" value="Cysteine proteinases"/>
    <property type="match status" value="1"/>
</dbReference>
<dbReference type="GO" id="GO:0016929">
    <property type="term" value="F:deSUMOylase activity"/>
    <property type="evidence" value="ECO:0007669"/>
    <property type="project" value="TreeGrafter"/>
</dbReference>
<protein>
    <recommendedName>
        <fullName evidence="6">Ubiquitin-like protease family profile domain-containing protein</fullName>
    </recommendedName>
</protein>